<accession>A0A4Z2GUT4</accession>
<comment type="caution">
    <text evidence="1">The sequence shown here is derived from an EMBL/GenBank/DDBJ whole genome shotgun (WGS) entry which is preliminary data.</text>
</comment>
<gene>
    <name evidence="1" type="ORF">EYF80_032811</name>
</gene>
<protein>
    <submittedName>
        <fullName evidence="1">Uncharacterized protein</fullName>
    </submittedName>
</protein>
<evidence type="ECO:0000313" key="1">
    <source>
        <dbReference type="EMBL" id="TNN57000.1"/>
    </source>
</evidence>
<keyword evidence="2" id="KW-1185">Reference proteome</keyword>
<organism evidence="1 2">
    <name type="scientific">Liparis tanakae</name>
    <name type="common">Tanaka's snailfish</name>
    <dbReference type="NCBI Taxonomy" id="230148"/>
    <lineage>
        <taxon>Eukaryota</taxon>
        <taxon>Metazoa</taxon>
        <taxon>Chordata</taxon>
        <taxon>Craniata</taxon>
        <taxon>Vertebrata</taxon>
        <taxon>Euteleostomi</taxon>
        <taxon>Actinopterygii</taxon>
        <taxon>Neopterygii</taxon>
        <taxon>Teleostei</taxon>
        <taxon>Neoteleostei</taxon>
        <taxon>Acanthomorphata</taxon>
        <taxon>Eupercaria</taxon>
        <taxon>Perciformes</taxon>
        <taxon>Cottioidei</taxon>
        <taxon>Cottales</taxon>
        <taxon>Liparidae</taxon>
        <taxon>Liparis</taxon>
    </lineage>
</organism>
<dbReference type="Proteomes" id="UP000314294">
    <property type="component" value="Unassembled WGS sequence"/>
</dbReference>
<evidence type="ECO:0000313" key="2">
    <source>
        <dbReference type="Proteomes" id="UP000314294"/>
    </source>
</evidence>
<dbReference type="EMBL" id="SRLO01000416">
    <property type="protein sequence ID" value="TNN57000.1"/>
    <property type="molecule type" value="Genomic_DNA"/>
</dbReference>
<dbReference type="AlphaFoldDB" id="A0A4Z2GUT4"/>
<name>A0A4Z2GUT4_9TELE</name>
<reference evidence="1 2" key="1">
    <citation type="submission" date="2019-03" db="EMBL/GenBank/DDBJ databases">
        <title>First draft genome of Liparis tanakae, snailfish: a comprehensive survey of snailfish specific genes.</title>
        <authorList>
            <person name="Kim W."/>
            <person name="Song I."/>
            <person name="Jeong J.-H."/>
            <person name="Kim D."/>
            <person name="Kim S."/>
            <person name="Ryu S."/>
            <person name="Song J.Y."/>
            <person name="Lee S.K."/>
        </authorList>
    </citation>
    <scope>NUCLEOTIDE SEQUENCE [LARGE SCALE GENOMIC DNA]</scope>
    <source>
        <tissue evidence="1">Muscle</tissue>
    </source>
</reference>
<proteinExistence type="predicted"/>
<sequence length="94" mass="10858">MEMRRHCLRPIRRKSRSFLFLSPGQRAALWRGWWGESVMRQIRLEWKVLSSRADMTLRAGDSLQLLPRLAVQLDTLNIDGNIETAQPADASRPA</sequence>